<comment type="subcellular location">
    <subcellularLocation>
        <location evidence="2">Endoplasmic reticulum membrane</location>
        <topology evidence="2">Peripheral membrane protein</topology>
    </subcellularLocation>
</comment>
<evidence type="ECO:0000256" key="3">
    <source>
        <dbReference type="ARBA" id="ARBA00004922"/>
    </source>
</evidence>
<keyword evidence="6" id="KW-0256">Endoplasmic reticulum</keyword>
<evidence type="ECO:0000256" key="2">
    <source>
        <dbReference type="ARBA" id="ARBA00004406"/>
    </source>
</evidence>
<evidence type="ECO:0000256" key="1">
    <source>
        <dbReference type="ARBA" id="ARBA00001946"/>
    </source>
</evidence>
<dbReference type="HAMAP" id="MF_01139">
    <property type="entry name" value="ISPT"/>
    <property type="match status" value="1"/>
</dbReference>
<gene>
    <name evidence="13" type="ORF">RI129_009686</name>
</gene>
<dbReference type="EC" id="2.5.1.-" evidence="12"/>
<name>A0AAN7V7S1_9COLE</name>
<evidence type="ECO:0000313" key="13">
    <source>
        <dbReference type="EMBL" id="KAK5641139.1"/>
    </source>
</evidence>
<evidence type="ECO:0000256" key="7">
    <source>
        <dbReference type="ARBA" id="ARBA00022842"/>
    </source>
</evidence>
<keyword evidence="7" id="KW-0460">Magnesium</keyword>
<dbReference type="GO" id="GO:0005789">
    <property type="term" value="C:endoplasmic reticulum membrane"/>
    <property type="evidence" value="ECO:0007669"/>
    <property type="project" value="UniProtKB-SubCell"/>
</dbReference>
<dbReference type="GO" id="GO:0045547">
    <property type="term" value="F:ditrans,polycis-polyprenyl diphosphate synthase [(2E,6E)-farnesyl diphosphate specific] activity"/>
    <property type="evidence" value="ECO:0007669"/>
    <property type="project" value="UniProtKB-EC"/>
</dbReference>
<protein>
    <recommendedName>
        <fullName evidence="12">Alkyl transferase</fullName>
        <ecNumber evidence="12">2.5.1.-</ecNumber>
    </recommendedName>
</protein>
<dbReference type="NCBIfam" id="TIGR00055">
    <property type="entry name" value="uppS"/>
    <property type="match status" value="1"/>
</dbReference>
<comment type="catalytic activity">
    <reaction evidence="9">
        <text>n isopentenyl diphosphate + (2E,6E)-farnesyl diphosphate = a di-trans,poly-cis-polyprenyl diphosphate + n diphosphate</text>
        <dbReference type="Rhea" id="RHEA:53008"/>
        <dbReference type="Rhea" id="RHEA-COMP:19494"/>
        <dbReference type="ChEBI" id="CHEBI:33019"/>
        <dbReference type="ChEBI" id="CHEBI:128769"/>
        <dbReference type="ChEBI" id="CHEBI:136960"/>
        <dbReference type="ChEBI" id="CHEBI:175763"/>
        <dbReference type="EC" id="2.5.1.87"/>
    </reaction>
</comment>
<dbReference type="Proteomes" id="UP001329430">
    <property type="component" value="Chromosome 7"/>
</dbReference>
<evidence type="ECO:0000256" key="6">
    <source>
        <dbReference type="ARBA" id="ARBA00022824"/>
    </source>
</evidence>
<comment type="subunit">
    <text evidence="11">Forms an active dehydrodolichyl diphosphate synthase complex with NUS1.</text>
</comment>
<dbReference type="AlphaFoldDB" id="A0AAN7V7S1"/>
<dbReference type="Gene3D" id="3.40.1180.10">
    <property type="entry name" value="Decaprenyl diphosphate synthase-like"/>
    <property type="match status" value="1"/>
</dbReference>
<dbReference type="Pfam" id="PF01255">
    <property type="entry name" value="Prenyltransf"/>
    <property type="match status" value="1"/>
</dbReference>
<evidence type="ECO:0000256" key="4">
    <source>
        <dbReference type="ARBA" id="ARBA00005432"/>
    </source>
</evidence>
<keyword evidence="14" id="KW-1185">Reference proteome</keyword>
<dbReference type="FunFam" id="3.40.1180.10:FF:000002">
    <property type="entry name" value="Alkyl transferase"/>
    <property type="match status" value="1"/>
</dbReference>
<dbReference type="SUPFAM" id="SSF64005">
    <property type="entry name" value="Undecaprenyl diphosphate synthase"/>
    <property type="match status" value="1"/>
</dbReference>
<dbReference type="InterPro" id="IPR001441">
    <property type="entry name" value="UPP_synth-like"/>
</dbReference>
<evidence type="ECO:0000256" key="11">
    <source>
        <dbReference type="ARBA" id="ARBA00064670"/>
    </source>
</evidence>
<comment type="caution">
    <text evidence="13">The sequence shown here is derived from an EMBL/GenBank/DDBJ whole genome shotgun (WGS) entry which is preliminary data.</text>
</comment>
<dbReference type="InterPro" id="IPR018520">
    <property type="entry name" value="UPP_synth-like_CS"/>
</dbReference>
<proteinExistence type="inferred from homology"/>
<comment type="cofactor">
    <cofactor evidence="1">
        <name>Mg(2+)</name>
        <dbReference type="ChEBI" id="CHEBI:18420"/>
    </cofactor>
</comment>
<keyword evidence="8" id="KW-0472">Membrane</keyword>
<accession>A0AAN7V7S1</accession>
<evidence type="ECO:0000256" key="12">
    <source>
        <dbReference type="RuleBase" id="RU363018"/>
    </source>
</evidence>
<reference evidence="13 14" key="1">
    <citation type="journal article" date="2024" name="Insects">
        <title>An Improved Chromosome-Level Genome Assembly of the Firefly Pyrocoelia pectoralis.</title>
        <authorList>
            <person name="Fu X."/>
            <person name="Meyer-Rochow V.B."/>
            <person name="Ballantyne L."/>
            <person name="Zhu X."/>
        </authorList>
    </citation>
    <scope>NUCLEOTIDE SEQUENCE [LARGE SCALE GENOMIC DNA]</scope>
    <source>
        <strain evidence="13">XCY_ONT2</strain>
    </source>
</reference>
<comment type="pathway">
    <text evidence="3">Protein modification; protein glycosylation.</text>
</comment>
<dbReference type="PROSITE" id="PS01066">
    <property type="entry name" value="UPP_SYNTHASE"/>
    <property type="match status" value="1"/>
</dbReference>
<evidence type="ECO:0000256" key="8">
    <source>
        <dbReference type="ARBA" id="ARBA00023136"/>
    </source>
</evidence>
<dbReference type="InterPro" id="IPR036424">
    <property type="entry name" value="UPP_synth-like_sf"/>
</dbReference>
<dbReference type="CDD" id="cd00475">
    <property type="entry name" value="Cis_IPPS"/>
    <property type="match status" value="1"/>
</dbReference>
<comment type="similarity">
    <text evidence="4 12">Belongs to the UPP synthase family.</text>
</comment>
<dbReference type="GO" id="GO:0016094">
    <property type="term" value="P:polyprenol biosynthetic process"/>
    <property type="evidence" value="ECO:0007669"/>
    <property type="project" value="TreeGrafter"/>
</dbReference>
<sequence length="293" mass="34063">MSWILSNSLTFFQKFCINVLKCGPIPQHVAFIMDGNRRYAKQQQIDKQTAHSRGFDKLAETLQWCLELGIREVTMYAFSIENFKRSPEEVDALMNLAREKYARLMEEKDKLMAEGVRISVIGNLDLLPQDIRKSIAEAMIMTRNNNRLFLNVAMAYTARDEITTAIKEITNGVNVGVLDSEDIDEELLNHCLYTNRGHKIDVIIRTSGETRLSDFLLWQAGFVNIFTTNVLWPSFSIWQLLGMIFKYQRNYYELKNITDQIKVKELSIKKEIFLDKLVLYRMAILEQYTTVCS</sequence>
<organism evidence="13 14">
    <name type="scientific">Pyrocoelia pectoralis</name>
    <dbReference type="NCBI Taxonomy" id="417401"/>
    <lineage>
        <taxon>Eukaryota</taxon>
        <taxon>Metazoa</taxon>
        <taxon>Ecdysozoa</taxon>
        <taxon>Arthropoda</taxon>
        <taxon>Hexapoda</taxon>
        <taxon>Insecta</taxon>
        <taxon>Pterygota</taxon>
        <taxon>Neoptera</taxon>
        <taxon>Endopterygota</taxon>
        <taxon>Coleoptera</taxon>
        <taxon>Polyphaga</taxon>
        <taxon>Elateriformia</taxon>
        <taxon>Elateroidea</taxon>
        <taxon>Lampyridae</taxon>
        <taxon>Lampyrinae</taxon>
        <taxon>Pyrocoelia</taxon>
    </lineage>
</organism>
<dbReference type="EMBL" id="JAVRBK010000007">
    <property type="protein sequence ID" value="KAK5641139.1"/>
    <property type="molecule type" value="Genomic_DNA"/>
</dbReference>
<evidence type="ECO:0000313" key="14">
    <source>
        <dbReference type="Proteomes" id="UP001329430"/>
    </source>
</evidence>
<keyword evidence="5 12" id="KW-0808">Transferase</keyword>
<evidence type="ECO:0000256" key="5">
    <source>
        <dbReference type="ARBA" id="ARBA00022679"/>
    </source>
</evidence>
<dbReference type="PANTHER" id="PTHR10291:SF43">
    <property type="entry name" value="DEHYDRODOLICHYL DIPHOSPHATE SYNTHASE COMPLEX SUBUNIT DHDDS"/>
    <property type="match status" value="1"/>
</dbReference>
<dbReference type="PANTHER" id="PTHR10291">
    <property type="entry name" value="DEHYDRODOLICHYL DIPHOSPHATE SYNTHASE FAMILY MEMBER"/>
    <property type="match status" value="1"/>
</dbReference>
<comment type="function">
    <text evidence="10">With NUS1, forms the dehydrodolichyl diphosphate synthase (DDS) complex, an essential component of the dolichol monophosphate (Dol-P) biosynthetic machinery. Adds multiple copies of isopentenyl pyrophosphate (IPP) to farnesyl pyrophosphate (FPP) to produce dehydrodolichyl diphosphate (Dedol-PP), a precursor of dolichol which is utilized as a sugar carrier in protein glycosylation in the endoplasmic reticulum (ER).</text>
</comment>
<dbReference type="GO" id="GO:1904423">
    <property type="term" value="C:dehydrodolichyl diphosphate synthase complex"/>
    <property type="evidence" value="ECO:0007669"/>
    <property type="project" value="TreeGrafter"/>
</dbReference>
<evidence type="ECO:0000256" key="10">
    <source>
        <dbReference type="ARBA" id="ARBA00058504"/>
    </source>
</evidence>
<evidence type="ECO:0000256" key="9">
    <source>
        <dbReference type="ARBA" id="ARBA00047353"/>
    </source>
</evidence>